<evidence type="ECO:0000313" key="3">
    <source>
        <dbReference type="EMBL" id="CAH3185542.1"/>
    </source>
</evidence>
<feature type="coiled-coil region" evidence="1">
    <location>
        <begin position="141"/>
        <end position="168"/>
    </location>
</feature>
<accession>A0ABN8S1F4</accession>
<feature type="region of interest" description="Disordered" evidence="2">
    <location>
        <begin position="16"/>
        <end position="82"/>
    </location>
</feature>
<proteinExistence type="predicted"/>
<feature type="compositionally biased region" description="Polar residues" evidence="2">
    <location>
        <begin position="69"/>
        <end position="82"/>
    </location>
</feature>
<organism evidence="3 4">
    <name type="scientific">Porites lobata</name>
    <dbReference type="NCBI Taxonomy" id="104759"/>
    <lineage>
        <taxon>Eukaryota</taxon>
        <taxon>Metazoa</taxon>
        <taxon>Cnidaria</taxon>
        <taxon>Anthozoa</taxon>
        <taxon>Hexacorallia</taxon>
        <taxon>Scleractinia</taxon>
        <taxon>Fungiina</taxon>
        <taxon>Poritidae</taxon>
        <taxon>Porites</taxon>
    </lineage>
</organism>
<dbReference type="EMBL" id="CALNXK010000431">
    <property type="protein sequence ID" value="CAH3185542.1"/>
    <property type="molecule type" value="Genomic_DNA"/>
</dbReference>
<keyword evidence="4" id="KW-1185">Reference proteome</keyword>
<protein>
    <submittedName>
        <fullName evidence="3">Uncharacterized protein</fullName>
    </submittedName>
</protein>
<evidence type="ECO:0000313" key="4">
    <source>
        <dbReference type="Proteomes" id="UP001159405"/>
    </source>
</evidence>
<keyword evidence="1" id="KW-0175">Coiled coil</keyword>
<sequence>MEERLLRLTRQNRQLEQEAMHAKQTTDIIFAGKIRPTSPRKESSRPSSPKKDPMNSSRPQSPRKEPKPQTRTVETETVPQTSVEATLQSDVYKLEQLVLLLRREATQAKKEAESQGDVVQALRRDLAGAAARMSDMAGELSDKQKQKLEQYEERILEQDTELEEQRKQLAVELMVTKVQQMNDRMERKVQLLGSYEDDLVHLRNSETVAGQKTAEATGLKMDVRNRQEEIAYLRASMSRLRDDLDQQRSLNVCLKERKNLVGKNQLTLLAFFSYVQKFAMDMDERDTKRQTHSCYMDEHTRYKMLNDKYIYYIIYSKYCFTEELKKKKAAEKLKRKNYEIE</sequence>
<gene>
    <name evidence="3" type="ORF">PLOB_00032997</name>
</gene>
<evidence type="ECO:0000256" key="2">
    <source>
        <dbReference type="SAM" id="MobiDB-lite"/>
    </source>
</evidence>
<reference evidence="3 4" key="1">
    <citation type="submission" date="2022-05" db="EMBL/GenBank/DDBJ databases">
        <authorList>
            <consortium name="Genoscope - CEA"/>
            <person name="William W."/>
        </authorList>
    </citation>
    <scope>NUCLEOTIDE SEQUENCE [LARGE SCALE GENOMIC DNA]</scope>
</reference>
<evidence type="ECO:0000256" key="1">
    <source>
        <dbReference type="SAM" id="Coils"/>
    </source>
</evidence>
<comment type="caution">
    <text evidence="3">The sequence shown here is derived from an EMBL/GenBank/DDBJ whole genome shotgun (WGS) entry which is preliminary data.</text>
</comment>
<name>A0ABN8S1F4_9CNID</name>
<dbReference type="Proteomes" id="UP001159405">
    <property type="component" value="Unassembled WGS sequence"/>
</dbReference>
<feature type="compositionally biased region" description="Basic and acidic residues" evidence="2">
    <location>
        <begin position="39"/>
        <end position="53"/>
    </location>
</feature>